<reference evidence="2" key="1">
    <citation type="journal article" date="2019" name="Int. J. Syst. Evol. Microbiol.">
        <title>The Global Catalogue of Microorganisms (GCM) 10K type strain sequencing project: providing services to taxonomists for standard genome sequencing and annotation.</title>
        <authorList>
            <consortium name="The Broad Institute Genomics Platform"/>
            <consortium name="The Broad Institute Genome Sequencing Center for Infectious Disease"/>
            <person name="Wu L."/>
            <person name="Ma J."/>
        </authorList>
    </citation>
    <scope>NUCLEOTIDE SEQUENCE [LARGE SCALE GENOMIC DNA]</scope>
    <source>
        <strain evidence="2">JCM 9377</strain>
    </source>
</reference>
<proteinExistence type="predicted"/>
<gene>
    <name evidence="1" type="ORF">GCM10010468_66970</name>
</gene>
<name>A0ABP6QIU2_9ACTN</name>
<dbReference type="EMBL" id="BAAAUV010000025">
    <property type="protein sequence ID" value="GAA3234055.1"/>
    <property type="molecule type" value="Genomic_DNA"/>
</dbReference>
<organism evidence="1 2">
    <name type="scientific">Actinocorallia longicatena</name>
    <dbReference type="NCBI Taxonomy" id="111803"/>
    <lineage>
        <taxon>Bacteria</taxon>
        <taxon>Bacillati</taxon>
        <taxon>Actinomycetota</taxon>
        <taxon>Actinomycetes</taxon>
        <taxon>Streptosporangiales</taxon>
        <taxon>Thermomonosporaceae</taxon>
        <taxon>Actinocorallia</taxon>
    </lineage>
</organism>
<dbReference type="Proteomes" id="UP001501237">
    <property type="component" value="Unassembled WGS sequence"/>
</dbReference>
<keyword evidence="2" id="KW-1185">Reference proteome</keyword>
<evidence type="ECO:0000313" key="1">
    <source>
        <dbReference type="EMBL" id="GAA3234055.1"/>
    </source>
</evidence>
<protein>
    <submittedName>
        <fullName evidence="1">Uncharacterized protein</fullName>
    </submittedName>
</protein>
<evidence type="ECO:0000313" key="2">
    <source>
        <dbReference type="Proteomes" id="UP001501237"/>
    </source>
</evidence>
<sequence>MTSPKAGGRPIRSVSPTRGRAGLLVGRIVVLSRTDIAVCDAAGGVRVGYPIQSAVNFRGGAVPPVGGTFWVCRAKFISSLKTGAATSPP</sequence>
<comment type="caution">
    <text evidence="1">The sequence shown here is derived from an EMBL/GenBank/DDBJ whole genome shotgun (WGS) entry which is preliminary data.</text>
</comment>
<accession>A0ABP6QIU2</accession>